<evidence type="ECO:0000313" key="14">
    <source>
        <dbReference type="WormBase" id="CBG09761"/>
    </source>
</evidence>
<dbReference type="PROSITE" id="PS51030">
    <property type="entry name" value="NUCLEAR_REC_DBD_2"/>
    <property type="match status" value="1"/>
</dbReference>
<feature type="region of interest" description="Disordered" evidence="9">
    <location>
        <begin position="244"/>
        <end position="279"/>
    </location>
</feature>
<dbReference type="SUPFAM" id="SSF48508">
    <property type="entry name" value="Nuclear receptor ligand-binding domain"/>
    <property type="match status" value="1"/>
</dbReference>
<dbReference type="PROSITE" id="PS51843">
    <property type="entry name" value="NR_LBD"/>
    <property type="match status" value="1"/>
</dbReference>
<evidence type="ECO:0000313" key="12">
    <source>
        <dbReference type="EMBL" id="CAP29318.2"/>
    </source>
</evidence>
<dbReference type="STRING" id="6238.A8X9K3"/>
<keyword evidence="6" id="KW-0804">Transcription</keyword>
<dbReference type="Proteomes" id="UP000008549">
    <property type="component" value="Unassembled WGS sequence"/>
</dbReference>
<dbReference type="GO" id="GO:0035259">
    <property type="term" value="F:nuclear glucocorticoid receptor binding"/>
    <property type="evidence" value="ECO:0000318"/>
    <property type="project" value="GO_Central"/>
</dbReference>
<keyword evidence="2" id="KW-0863">Zinc-finger</keyword>
<reference evidence="12 13" key="2">
    <citation type="journal article" date="2011" name="PLoS Genet.">
        <title>Caenorhabditis briggsae recombinant inbred line genotypes reveal inter-strain incompatibility and the evolution of recombination.</title>
        <authorList>
            <person name="Ross J.A."/>
            <person name="Koboldt D.C."/>
            <person name="Staisch J.E."/>
            <person name="Chamberlin H.M."/>
            <person name="Gupta B.P."/>
            <person name="Miller R.D."/>
            <person name="Baird S.E."/>
            <person name="Haag E.S."/>
        </authorList>
    </citation>
    <scope>NUCLEOTIDE SEQUENCE [LARGE SCALE GENOMIC DNA]</scope>
    <source>
        <strain evidence="12 13">AF16</strain>
    </source>
</reference>
<sequence length="667" mass="73958">MEHLTIQTDEFQEFQDKYKYCSSPASVDSSYSSCSSVEDEIDIYTRLVRNEEPLRRDFFREMSKNSSANSSFDHGDLGPSSSSRKGSKVTDADLDSLFRSLVKPSTLAALEEQLRASGVIINTEFASLQDTSDQANVVPKPEVKVKVETIPEEFEQPSSSAPSSSNQRALPSQSQLQPSVAPNPEMNASIAHIKSELDPMQAFQMPPNDLIFGAPHYPFSLTHDFMGAPNALMPPFTSPFYPQHFPVPAEARRNSQGNTSSSNNTGGTPSPHSNSLPTSPPQLHGFLRSFLNHDNLQTPPTPFGIQDEVLDADKMCAVCNDRAVCLHYGARTCEGCKGFFKRTVQKNSKYTCAGNKNCPIDKRYRSRCQYCRFQKCLEVGMVKEIVRGGSLSGRRGRLSSKTKLARSVDQPSPPLPLLALMGKAIEDNTNMTVTRHFLAPFGEDSAVSILHCEYIATRKLLMAMPQICEIPEPDFRILLARSFFPIMAIRCANRCANNTESIMFESGELFMLNAFPICFQQILRFMINKAQNFSSLVEWEPQAFASFIALQFLSGNTEQNLLGLSNKVLVDTVQSTIINALKDHCSGSQNKLAKIVRLTDEFDVFHTMGIQVLDSMYPSTRFPEEFQHLISLTRAPLRTADTQPACGSPVVPSTSALFAFQMGSTAF</sequence>
<protein>
    <submittedName>
        <fullName evidence="12">Protein CBR-NHR-6</fullName>
    </submittedName>
</protein>
<dbReference type="GO" id="GO:0000981">
    <property type="term" value="F:DNA-binding transcription factor activity, RNA polymerase II-specific"/>
    <property type="evidence" value="ECO:0000318"/>
    <property type="project" value="GO_Central"/>
</dbReference>
<dbReference type="InterPro" id="IPR035500">
    <property type="entry name" value="NHR-like_dom_sf"/>
</dbReference>
<dbReference type="HOGENOM" id="CLU_510231_0_0_1"/>
<accession>A8X9K3</accession>
<dbReference type="FunFam" id="3.30.50.10:FF:000116">
    <property type="entry name" value="Nuclear receptor subfamily 4, group A, member 1"/>
    <property type="match status" value="1"/>
</dbReference>
<organism evidence="12 13">
    <name type="scientific">Caenorhabditis briggsae</name>
    <dbReference type="NCBI Taxonomy" id="6238"/>
    <lineage>
        <taxon>Eukaryota</taxon>
        <taxon>Metazoa</taxon>
        <taxon>Ecdysozoa</taxon>
        <taxon>Nematoda</taxon>
        <taxon>Chromadorea</taxon>
        <taxon>Rhabditida</taxon>
        <taxon>Rhabditina</taxon>
        <taxon>Rhabditomorpha</taxon>
        <taxon>Rhabditoidea</taxon>
        <taxon>Rhabditidae</taxon>
        <taxon>Peloderinae</taxon>
        <taxon>Caenorhabditis</taxon>
    </lineage>
</organism>
<keyword evidence="13" id="KW-1185">Reference proteome</keyword>
<proteinExistence type="predicted"/>
<keyword evidence="4" id="KW-0805">Transcription regulation</keyword>
<dbReference type="EMBL" id="HE601459">
    <property type="protein sequence ID" value="CAP29318.2"/>
    <property type="molecule type" value="Genomic_DNA"/>
</dbReference>
<dbReference type="SUPFAM" id="SSF57716">
    <property type="entry name" value="Glucocorticoid receptor-like (DNA-binding domain)"/>
    <property type="match status" value="1"/>
</dbReference>
<keyword evidence="7" id="KW-0675">Receptor</keyword>
<evidence type="ECO:0000313" key="13">
    <source>
        <dbReference type="Proteomes" id="UP000008549"/>
    </source>
</evidence>
<dbReference type="PROSITE" id="PS00031">
    <property type="entry name" value="NUCLEAR_REC_DBD_1"/>
    <property type="match status" value="1"/>
</dbReference>
<dbReference type="SMART" id="SM00399">
    <property type="entry name" value="ZnF_C4"/>
    <property type="match status" value="1"/>
</dbReference>
<dbReference type="PANTHER" id="PTHR24085:SF4">
    <property type="entry name" value="NUCLEAR HORMONE RECEPTOR HR38-RELATED"/>
    <property type="match status" value="1"/>
</dbReference>
<dbReference type="SMART" id="SM00430">
    <property type="entry name" value="HOLI"/>
    <property type="match status" value="1"/>
</dbReference>
<dbReference type="FunFam" id="1.10.565.10:FF:000099">
    <property type="entry name" value="Nuclear hormone receptor family member nhr-6"/>
    <property type="match status" value="1"/>
</dbReference>
<evidence type="ECO:0000256" key="9">
    <source>
        <dbReference type="SAM" id="MobiDB-lite"/>
    </source>
</evidence>
<dbReference type="FunCoup" id="A8X9K3">
    <property type="interactions" value="134"/>
</dbReference>
<evidence type="ECO:0000256" key="6">
    <source>
        <dbReference type="ARBA" id="ARBA00023163"/>
    </source>
</evidence>
<dbReference type="Pfam" id="PF00105">
    <property type="entry name" value="zf-C4"/>
    <property type="match status" value="1"/>
</dbReference>
<dbReference type="Gene3D" id="1.10.565.10">
    <property type="entry name" value="Retinoid X Receptor"/>
    <property type="match status" value="1"/>
</dbReference>
<dbReference type="GO" id="GO:0006357">
    <property type="term" value="P:regulation of transcription by RNA polymerase II"/>
    <property type="evidence" value="ECO:0000318"/>
    <property type="project" value="GO_Central"/>
</dbReference>
<dbReference type="InterPro" id="IPR001628">
    <property type="entry name" value="Znf_hrmn_rcpt"/>
</dbReference>
<evidence type="ECO:0000256" key="2">
    <source>
        <dbReference type="ARBA" id="ARBA00022771"/>
    </source>
</evidence>
<evidence type="ECO:0000259" key="10">
    <source>
        <dbReference type="PROSITE" id="PS51030"/>
    </source>
</evidence>
<feature type="region of interest" description="Disordered" evidence="9">
    <location>
        <begin position="151"/>
        <end position="183"/>
    </location>
</feature>
<dbReference type="InterPro" id="IPR000536">
    <property type="entry name" value="Nucl_hrmn_rcpt_lig-bd"/>
</dbReference>
<feature type="region of interest" description="Disordered" evidence="9">
    <location>
        <begin position="65"/>
        <end position="89"/>
    </location>
</feature>
<dbReference type="GO" id="GO:0005634">
    <property type="term" value="C:nucleus"/>
    <property type="evidence" value="ECO:0000318"/>
    <property type="project" value="GO_Central"/>
</dbReference>
<feature type="domain" description="Nuclear receptor" evidence="10">
    <location>
        <begin position="313"/>
        <end position="388"/>
    </location>
</feature>
<reference evidence="12 13" key="1">
    <citation type="journal article" date="2003" name="PLoS Biol.">
        <title>The genome sequence of Caenorhabditis briggsae: a platform for comparative genomics.</title>
        <authorList>
            <person name="Stein L.D."/>
            <person name="Bao Z."/>
            <person name="Blasiar D."/>
            <person name="Blumenthal T."/>
            <person name="Brent M.R."/>
            <person name="Chen N."/>
            <person name="Chinwalla A."/>
            <person name="Clarke L."/>
            <person name="Clee C."/>
            <person name="Coghlan A."/>
            <person name="Coulson A."/>
            <person name="D'Eustachio P."/>
            <person name="Fitch D.H."/>
            <person name="Fulton L.A."/>
            <person name="Fulton R.E."/>
            <person name="Griffiths-Jones S."/>
            <person name="Harris T.W."/>
            <person name="Hillier L.W."/>
            <person name="Kamath R."/>
            <person name="Kuwabara P.E."/>
            <person name="Mardis E.R."/>
            <person name="Marra M.A."/>
            <person name="Miner T.L."/>
            <person name="Minx P."/>
            <person name="Mullikin J.C."/>
            <person name="Plumb R.W."/>
            <person name="Rogers J."/>
            <person name="Schein J.E."/>
            <person name="Sohrmann M."/>
            <person name="Spieth J."/>
            <person name="Stajich J.E."/>
            <person name="Wei C."/>
            <person name="Willey D."/>
            <person name="Wilson R.K."/>
            <person name="Durbin R."/>
            <person name="Waterston R.H."/>
        </authorList>
    </citation>
    <scope>NUCLEOTIDE SEQUENCE [LARGE SCALE GENOMIC DNA]</scope>
    <source>
        <strain evidence="12 13">AF16</strain>
    </source>
</reference>
<dbReference type="CDD" id="cd06969">
    <property type="entry name" value="NR_DBD_NGFI-B"/>
    <property type="match status" value="1"/>
</dbReference>
<dbReference type="OMA" id="MCAVCND"/>
<evidence type="ECO:0000256" key="3">
    <source>
        <dbReference type="ARBA" id="ARBA00022833"/>
    </source>
</evidence>
<dbReference type="GO" id="GO:0005667">
    <property type="term" value="C:transcription regulator complex"/>
    <property type="evidence" value="ECO:0000318"/>
    <property type="project" value="GO_Central"/>
</dbReference>
<dbReference type="InParanoid" id="A8X9K3"/>
<evidence type="ECO:0000256" key="8">
    <source>
        <dbReference type="ARBA" id="ARBA00023242"/>
    </source>
</evidence>
<dbReference type="Gene3D" id="3.30.50.10">
    <property type="entry name" value="Erythroid Transcription Factor GATA-1, subunit A"/>
    <property type="match status" value="1"/>
</dbReference>
<evidence type="ECO:0000259" key="11">
    <source>
        <dbReference type="PROSITE" id="PS51843"/>
    </source>
</evidence>
<evidence type="ECO:0000256" key="1">
    <source>
        <dbReference type="ARBA" id="ARBA00022723"/>
    </source>
</evidence>
<feature type="domain" description="NR LBD" evidence="11">
    <location>
        <begin position="414"/>
        <end position="648"/>
    </location>
</feature>
<keyword evidence="5" id="KW-0238">DNA-binding</keyword>
<evidence type="ECO:0000256" key="7">
    <source>
        <dbReference type="ARBA" id="ARBA00023170"/>
    </source>
</evidence>
<dbReference type="GO" id="GO:0071376">
    <property type="term" value="P:cellular response to corticotropin-releasing hormone stimulus"/>
    <property type="evidence" value="ECO:0000318"/>
    <property type="project" value="GO_Central"/>
</dbReference>
<name>A8X9K3_CAEBR</name>
<evidence type="ECO:0000256" key="4">
    <source>
        <dbReference type="ARBA" id="ARBA00023015"/>
    </source>
</evidence>
<dbReference type="InterPro" id="IPR013088">
    <property type="entry name" value="Znf_NHR/GATA"/>
</dbReference>
<feature type="compositionally biased region" description="Polar residues" evidence="9">
    <location>
        <begin position="166"/>
        <end position="180"/>
    </location>
</feature>
<dbReference type="PRINTS" id="PR00047">
    <property type="entry name" value="STROIDFINGER"/>
</dbReference>
<dbReference type="eggNOG" id="KOG4217">
    <property type="taxonomic scope" value="Eukaryota"/>
</dbReference>
<dbReference type="PANTHER" id="PTHR24085">
    <property type="entry name" value="NUCLEAR HORMONE RECEPTOR"/>
    <property type="match status" value="1"/>
</dbReference>
<dbReference type="AlphaFoldDB" id="A8X9K3"/>
<feature type="compositionally biased region" description="Low complexity" evidence="9">
    <location>
        <begin position="257"/>
        <end position="268"/>
    </location>
</feature>
<dbReference type="GO" id="GO:0008270">
    <property type="term" value="F:zinc ion binding"/>
    <property type="evidence" value="ECO:0007669"/>
    <property type="project" value="UniProtKB-KW"/>
</dbReference>
<keyword evidence="8" id="KW-0539">Nucleus</keyword>
<gene>
    <name evidence="14" type="primary">nhr-6</name>
    <name evidence="12" type="synonym">Cbr-nhr-6</name>
    <name evidence="14" type="ORF">CBG09761</name>
    <name evidence="12" type="ORF">CBG_09761</name>
</gene>
<keyword evidence="3" id="KW-0862">Zinc</keyword>
<evidence type="ECO:0000256" key="5">
    <source>
        <dbReference type="ARBA" id="ARBA00023125"/>
    </source>
</evidence>
<keyword evidence="1" id="KW-0479">Metal-binding</keyword>
<dbReference type="GO" id="GO:0000978">
    <property type="term" value="F:RNA polymerase II cis-regulatory region sequence-specific DNA binding"/>
    <property type="evidence" value="ECO:0000318"/>
    <property type="project" value="GO_Central"/>
</dbReference>
<dbReference type="WormBase" id="CBG09761">
    <property type="protein sequence ID" value="CBP40763"/>
    <property type="gene ID" value="WBGene00031286"/>
    <property type="gene designation" value="Cbr-nhr-6"/>
</dbReference>